<accession>A0A1X2I5B7</accession>
<reference evidence="2 3" key="1">
    <citation type="submission" date="2016-07" db="EMBL/GenBank/DDBJ databases">
        <title>Pervasive Adenine N6-methylation of Active Genes in Fungi.</title>
        <authorList>
            <consortium name="DOE Joint Genome Institute"/>
            <person name="Mondo S.J."/>
            <person name="Dannebaum R.O."/>
            <person name="Kuo R.C."/>
            <person name="Labutti K."/>
            <person name="Haridas S."/>
            <person name="Kuo A."/>
            <person name="Salamov A."/>
            <person name="Ahrendt S.R."/>
            <person name="Lipzen A."/>
            <person name="Sullivan W."/>
            <person name="Andreopoulos W.B."/>
            <person name="Clum A."/>
            <person name="Lindquist E."/>
            <person name="Daum C."/>
            <person name="Ramamoorthy G.K."/>
            <person name="Gryganskyi A."/>
            <person name="Culley D."/>
            <person name="Magnuson J.K."/>
            <person name="James T.Y."/>
            <person name="O'Malley M.A."/>
            <person name="Stajich J.E."/>
            <person name="Spatafora J.W."/>
            <person name="Visel A."/>
            <person name="Grigoriev I.V."/>
        </authorList>
    </citation>
    <scope>NUCLEOTIDE SEQUENCE [LARGE SCALE GENOMIC DNA]</scope>
    <source>
        <strain evidence="2 3">NRRL 1336</strain>
    </source>
</reference>
<proteinExistence type="predicted"/>
<protein>
    <submittedName>
        <fullName evidence="2">Uncharacterized protein</fullName>
    </submittedName>
</protein>
<feature type="compositionally biased region" description="Low complexity" evidence="1">
    <location>
        <begin position="156"/>
        <end position="178"/>
    </location>
</feature>
<feature type="compositionally biased region" description="Low complexity" evidence="1">
    <location>
        <begin position="185"/>
        <end position="194"/>
    </location>
</feature>
<name>A0A1X2I5B7_9FUNG</name>
<feature type="region of interest" description="Disordered" evidence="1">
    <location>
        <begin position="63"/>
        <end position="122"/>
    </location>
</feature>
<feature type="compositionally biased region" description="Basic and acidic residues" evidence="1">
    <location>
        <begin position="63"/>
        <end position="74"/>
    </location>
</feature>
<sequence length="234" mass="25475">MGHISILDIQNTLTNRFRDLQLRNNLSPFGKTLSKAMSGGAKAVSNGGVRLLRGVDALWNEFEKGPHNEHDHDSSSNTSAGSGKGKVDATHPSIPDRLPPNSTSTSRSNHSNESMESTSQQASRLFSNFSTFISRKQKEFSSAIEESIQSPSPSLNRASNPPSSSTSSSSSTAEQQRQQQRHQPQHQQPLRQGSMSPPSVMLSDDDSSSTFVDVGAMYNRPSKGNELDHTVHKD</sequence>
<dbReference type="AlphaFoldDB" id="A0A1X2I5B7"/>
<dbReference type="EMBL" id="MCGE01000026">
    <property type="protein sequence ID" value="ORZ09802.1"/>
    <property type="molecule type" value="Genomic_DNA"/>
</dbReference>
<comment type="caution">
    <text evidence="2">The sequence shown here is derived from an EMBL/GenBank/DDBJ whole genome shotgun (WGS) entry which is preliminary data.</text>
</comment>
<evidence type="ECO:0000313" key="2">
    <source>
        <dbReference type="EMBL" id="ORZ09802.1"/>
    </source>
</evidence>
<organism evidence="2 3">
    <name type="scientific">Absidia repens</name>
    <dbReference type="NCBI Taxonomy" id="90262"/>
    <lineage>
        <taxon>Eukaryota</taxon>
        <taxon>Fungi</taxon>
        <taxon>Fungi incertae sedis</taxon>
        <taxon>Mucoromycota</taxon>
        <taxon>Mucoromycotina</taxon>
        <taxon>Mucoromycetes</taxon>
        <taxon>Mucorales</taxon>
        <taxon>Cunninghamellaceae</taxon>
        <taxon>Absidia</taxon>
    </lineage>
</organism>
<evidence type="ECO:0000313" key="3">
    <source>
        <dbReference type="Proteomes" id="UP000193560"/>
    </source>
</evidence>
<evidence type="ECO:0000256" key="1">
    <source>
        <dbReference type="SAM" id="MobiDB-lite"/>
    </source>
</evidence>
<feature type="compositionally biased region" description="Low complexity" evidence="1">
    <location>
        <begin position="101"/>
        <end position="114"/>
    </location>
</feature>
<keyword evidence="3" id="KW-1185">Reference proteome</keyword>
<dbReference type="STRING" id="90262.A0A1X2I5B7"/>
<dbReference type="Proteomes" id="UP000193560">
    <property type="component" value="Unassembled WGS sequence"/>
</dbReference>
<feature type="compositionally biased region" description="Basic and acidic residues" evidence="1">
    <location>
        <begin position="223"/>
        <end position="234"/>
    </location>
</feature>
<feature type="region of interest" description="Disordered" evidence="1">
    <location>
        <begin position="143"/>
        <end position="234"/>
    </location>
</feature>
<gene>
    <name evidence="2" type="ORF">BCR42DRAFT_423096</name>
</gene>
<dbReference type="OrthoDB" id="10578759at2759"/>